<dbReference type="InterPro" id="IPR032820">
    <property type="entry name" value="ATPase_put"/>
</dbReference>
<dbReference type="PIRSF" id="PIRSF032126">
    <property type="entry name" value="F0F1_ATP_synthase_subunit_I"/>
    <property type="match status" value="1"/>
</dbReference>
<dbReference type="GO" id="GO:1902600">
    <property type="term" value="P:proton transmembrane transport"/>
    <property type="evidence" value="ECO:0007669"/>
    <property type="project" value="UniProtKB-KW"/>
</dbReference>
<reference evidence="3 4" key="1">
    <citation type="submission" date="2016-11" db="EMBL/GenBank/DDBJ databases">
        <title>Sphingorhabdus sp. LPB0140, isolated from marine environment.</title>
        <authorList>
            <person name="Kim E."/>
            <person name="Yi H."/>
        </authorList>
    </citation>
    <scope>NUCLEOTIDE SEQUENCE [LARGE SCALE GENOMIC DNA]</scope>
    <source>
        <strain evidence="3 4">LPB0140</strain>
    </source>
</reference>
<feature type="transmembrane region" description="Helical" evidence="2">
    <location>
        <begin position="76"/>
        <end position="97"/>
    </location>
</feature>
<feature type="transmembrane region" description="Helical" evidence="2">
    <location>
        <begin position="52"/>
        <end position="70"/>
    </location>
</feature>
<name>A0A1L3JBN6_9SPHN</name>
<evidence type="ECO:0000256" key="2">
    <source>
        <dbReference type="SAM" id="Phobius"/>
    </source>
</evidence>
<accession>A0A1L3JBN6</accession>
<dbReference type="AlphaFoldDB" id="A0A1L3JBN6"/>
<organism evidence="3 4">
    <name type="scientific">Sphingorhabdus lutea</name>
    <dbReference type="NCBI Taxonomy" id="1913578"/>
    <lineage>
        <taxon>Bacteria</taxon>
        <taxon>Pseudomonadati</taxon>
        <taxon>Pseudomonadota</taxon>
        <taxon>Alphaproteobacteria</taxon>
        <taxon>Sphingomonadales</taxon>
        <taxon>Sphingomonadaceae</taxon>
        <taxon>Sphingorhabdus</taxon>
    </lineage>
</organism>
<sequence length="105" mass="11562">MPKLDSSPDTENDDAKIEALKKRIAAADQQESERTAKGRPVVDENYHKGNRVLADLIAGIGGGALIGWFLDRFFATSPWLMLVFLFMGIIVAFRNIIKNSGNIGQ</sequence>
<dbReference type="RefSeq" id="WP_072559189.1">
    <property type="nucleotide sequence ID" value="NZ_CP018154.1"/>
</dbReference>
<evidence type="ECO:0000256" key="1">
    <source>
        <dbReference type="PIRNR" id="PIRNR032126"/>
    </source>
</evidence>
<keyword evidence="2" id="KW-0812">Transmembrane</keyword>
<keyword evidence="4" id="KW-1185">Reference proteome</keyword>
<dbReference type="Proteomes" id="UP000242561">
    <property type="component" value="Chromosome"/>
</dbReference>
<comment type="function">
    <text evidence="1">A possible function for this protein is to guide the assembly of the membrane sector of the ATPase enzyme complex.</text>
</comment>
<dbReference type="OrthoDB" id="15401at2"/>
<comment type="similarity">
    <text evidence="1">Belongs to the bacterial AtpI family.</text>
</comment>
<evidence type="ECO:0000313" key="4">
    <source>
        <dbReference type="Proteomes" id="UP000242561"/>
    </source>
</evidence>
<dbReference type="KEGG" id="sphl:LPB140_06800"/>
<keyword evidence="2" id="KW-1133">Transmembrane helix</keyword>
<keyword evidence="1" id="KW-0375">Hydrogen ion transport</keyword>
<keyword evidence="1" id="KW-0406">Ion transport</keyword>
<protein>
    <recommendedName>
        <fullName evidence="1">ATP synthase protein I</fullName>
    </recommendedName>
</protein>
<gene>
    <name evidence="3" type="ORF">LPB140_06800</name>
</gene>
<keyword evidence="1" id="KW-0813">Transport</keyword>
<keyword evidence="1 2" id="KW-0472">Membrane</keyword>
<proteinExistence type="inferred from homology"/>
<dbReference type="STRING" id="1913578.LPB140_06800"/>
<dbReference type="GO" id="GO:0045259">
    <property type="term" value="C:proton-transporting ATP synthase complex"/>
    <property type="evidence" value="ECO:0007669"/>
    <property type="project" value="UniProtKB-UniRule"/>
</dbReference>
<dbReference type="InterPro" id="IPR016989">
    <property type="entry name" value="Atp1_alphaprobac"/>
</dbReference>
<evidence type="ECO:0000313" key="3">
    <source>
        <dbReference type="EMBL" id="APG62538.1"/>
    </source>
</evidence>
<dbReference type="Pfam" id="PF09527">
    <property type="entry name" value="ATPase_gene1"/>
    <property type="match status" value="1"/>
</dbReference>
<dbReference type="EMBL" id="CP018154">
    <property type="protein sequence ID" value="APG62538.1"/>
    <property type="molecule type" value="Genomic_DNA"/>
</dbReference>